<keyword evidence="2" id="KW-1185">Reference proteome</keyword>
<protein>
    <submittedName>
        <fullName evidence="1">Uncharacterized protein</fullName>
    </submittedName>
</protein>
<sequence length="8" mass="817">DADSEAPL</sequence>
<reference evidence="1 2" key="1">
    <citation type="submission" date="2012-11" db="EMBL/GenBank/DDBJ databases">
        <authorList>
            <person name="Huguet-Tapia J.C."/>
            <person name="Durkin A.S."/>
            <person name="Pettis G.S."/>
            <person name="Badger J.H."/>
        </authorList>
    </citation>
    <scope>NUCLEOTIDE SEQUENCE [LARGE SCALE GENOMIC DNA]</scope>
    <source>
        <strain evidence="1 2">91-03</strain>
    </source>
</reference>
<comment type="caution">
    <text evidence="1">The sequence shown here is derived from an EMBL/GenBank/DDBJ whole genome shotgun (WGS) entry which is preliminary data.</text>
</comment>
<name>L1L1B8_9ACTN</name>
<evidence type="ECO:0000313" key="2">
    <source>
        <dbReference type="Proteomes" id="UP000010411"/>
    </source>
</evidence>
<proteinExistence type="predicted"/>
<dbReference type="EMBL" id="AEJC01000190">
    <property type="protein sequence ID" value="EKX66856.1"/>
    <property type="molecule type" value="Genomic_DNA"/>
</dbReference>
<gene>
    <name evidence="1" type="ORF">STRIP9103_09735</name>
</gene>
<organism evidence="1 2">
    <name type="scientific">Streptomyces ipomoeae 91-03</name>
    <dbReference type="NCBI Taxonomy" id="698759"/>
    <lineage>
        <taxon>Bacteria</taxon>
        <taxon>Bacillati</taxon>
        <taxon>Actinomycetota</taxon>
        <taxon>Actinomycetes</taxon>
        <taxon>Kitasatosporales</taxon>
        <taxon>Streptomycetaceae</taxon>
        <taxon>Streptomyces</taxon>
    </lineage>
</organism>
<feature type="non-terminal residue" evidence="1">
    <location>
        <position position="1"/>
    </location>
</feature>
<evidence type="ECO:0000313" key="1">
    <source>
        <dbReference type="EMBL" id="EKX66856.1"/>
    </source>
</evidence>
<accession>L1L1B8</accession>
<dbReference type="Proteomes" id="UP000010411">
    <property type="component" value="Unassembled WGS sequence"/>
</dbReference>